<evidence type="ECO:0000256" key="3">
    <source>
        <dbReference type="ARBA" id="ARBA00023136"/>
    </source>
</evidence>
<dbReference type="Pfam" id="PF08690">
    <property type="entry name" value="GET2"/>
    <property type="match status" value="1"/>
</dbReference>
<dbReference type="PANTHER" id="PTHR28263">
    <property type="entry name" value="GOLGI TO ER TRAFFIC PROTEIN 2"/>
    <property type="match status" value="1"/>
</dbReference>
<dbReference type="GO" id="GO:0006890">
    <property type="term" value="P:retrograde vesicle-mediated transport, Golgi to endoplasmic reticulum"/>
    <property type="evidence" value="ECO:0007669"/>
    <property type="project" value="TreeGrafter"/>
</dbReference>
<evidence type="ECO:0000256" key="5">
    <source>
        <dbReference type="SAM" id="Phobius"/>
    </source>
</evidence>
<dbReference type="AlphaFoldDB" id="A0A8H4BMT2"/>
<feature type="transmembrane region" description="Helical" evidence="5">
    <location>
        <begin position="119"/>
        <end position="138"/>
    </location>
</feature>
<feature type="region of interest" description="Disordered" evidence="4">
    <location>
        <begin position="51"/>
        <end position="83"/>
    </location>
</feature>
<evidence type="ECO:0000313" key="6">
    <source>
        <dbReference type="EMBL" id="KAF1805257.1"/>
    </source>
</evidence>
<feature type="transmembrane region" description="Helical" evidence="5">
    <location>
        <begin position="220"/>
        <end position="242"/>
    </location>
</feature>
<keyword evidence="1 5" id="KW-0812">Transmembrane</keyword>
<gene>
    <name evidence="6" type="ORF">FB192DRAFT_1276004</name>
</gene>
<accession>A0A8H4BMT2</accession>
<proteinExistence type="predicted"/>
<evidence type="ECO:0000256" key="4">
    <source>
        <dbReference type="SAM" id="MobiDB-lite"/>
    </source>
</evidence>
<evidence type="ECO:0000313" key="7">
    <source>
        <dbReference type="Proteomes" id="UP000469890"/>
    </source>
</evidence>
<dbReference type="PANTHER" id="PTHR28263:SF1">
    <property type="entry name" value="GOLGI TO ER TRAFFIC PROTEIN 2"/>
    <property type="match status" value="1"/>
</dbReference>
<feature type="compositionally biased region" description="Basic and acidic residues" evidence="4">
    <location>
        <begin position="1"/>
        <end position="11"/>
    </location>
</feature>
<dbReference type="EMBL" id="JAAECE010000002">
    <property type="protein sequence ID" value="KAF1805257.1"/>
    <property type="molecule type" value="Genomic_DNA"/>
</dbReference>
<keyword evidence="2 5" id="KW-1133">Transmembrane helix</keyword>
<feature type="region of interest" description="Disordered" evidence="4">
    <location>
        <begin position="1"/>
        <end position="22"/>
    </location>
</feature>
<evidence type="ECO:0000256" key="2">
    <source>
        <dbReference type="ARBA" id="ARBA00022989"/>
    </source>
</evidence>
<name>A0A8H4BMT2_MUCCL</name>
<keyword evidence="3 5" id="KW-0472">Membrane</keyword>
<protein>
    <submittedName>
        <fullName evidence="6">Uncharacterized protein</fullName>
    </submittedName>
</protein>
<dbReference type="InterPro" id="IPR028143">
    <property type="entry name" value="Get2/sif1"/>
</dbReference>
<reference evidence="6 7" key="1">
    <citation type="submission" date="2019-09" db="EMBL/GenBank/DDBJ databases">
        <authorList>
            <consortium name="DOE Joint Genome Institute"/>
            <person name="Mondo S.J."/>
            <person name="Navarro-Mendoza M.I."/>
            <person name="Perez-Arques C."/>
            <person name="Panchal S."/>
            <person name="Nicolas F.E."/>
            <person name="Ganguly P."/>
            <person name="Pangilinan J."/>
            <person name="Grigoriev I."/>
            <person name="Heitman J."/>
            <person name="Sanya K."/>
            <person name="Garre V."/>
        </authorList>
    </citation>
    <scope>NUCLEOTIDE SEQUENCE [LARGE SCALE GENOMIC DNA]</scope>
    <source>
        <strain evidence="6 7">MU402</strain>
    </source>
</reference>
<dbReference type="Proteomes" id="UP000469890">
    <property type="component" value="Unassembled WGS sequence"/>
</dbReference>
<sequence>MVELTEQEKLERRRQKRQQRILQSGESRLGKITGTAFRKCVLQRARCIRPASAASNPPPSFRTQRRDSDDPSEELGAPQPLNDMNTMMNQQFASMFGGISGAEQPMTEEQQKMDRSQKYWNLLHFIMMVLLGFYAVYTEWTRAGSERFASLLSSNASVASYPAVHVPLFWYFITIELGLQSARMFYQQGTMPPTSTIATLATQLPHPLGSIITIFLRYRLIWTCLSQDICILVFIIGLSQVISNVF</sequence>
<evidence type="ECO:0000256" key="1">
    <source>
        <dbReference type="ARBA" id="ARBA00022692"/>
    </source>
</evidence>
<feature type="transmembrane region" description="Helical" evidence="5">
    <location>
        <begin position="158"/>
        <end position="179"/>
    </location>
</feature>
<comment type="caution">
    <text evidence="6">The sequence shown here is derived from an EMBL/GenBank/DDBJ whole genome shotgun (WGS) entry which is preliminary data.</text>
</comment>
<organism evidence="6 7">
    <name type="scientific">Mucor circinelloides f. lusitanicus</name>
    <name type="common">Mucor racemosus var. lusitanicus</name>
    <dbReference type="NCBI Taxonomy" id="29924"/>
    <lineage>
        <taxon>Eukaryota</taxon>
        <taxon>Fungi</taxon>
        <taxon>Fungi incertae sedis</taxon>
        <taxon>Mucoromycota</taxon>
        <taxon>Mucoromycotina</taxon>
        <taxon>Mucoromycetes</taxon>
        <taxon>Mucorales</taxon>
        <taxon>Mucorineae</taxon>
        <taxon>Mucoraceae</taxon>
        <taxon>Mucor</taxon>
    </lineage>
</organism>